<dbReference type="PANTHER" id="PTHR37536">
    <property type="entry name" value="PUTATIVE (AFU_ORTHOLOGUE AFUA_3G02970)-RELATED"/>
    <property type="match status" value="1"/>
</dbReference>
<keyword evidence="3" id="KW-1185">Reference proteome</keyword>
<name>A0ABR6BCQ8_9PSEU</name>
<proteinExistence type="predicted"/>
<evidence type="ECO:0000256" key="1">
    <source>
        <dbReference type="SAM" id="SignalP"/>
    </source>
</evidence>
<comment type="caution">
    <text evidence="2">The sequence shown here is derived from an EMBL/GenBank/DDBJ whole genome shotgun (WGS) entry which is preliminary data.</text>
</comment>
<dbReference type="RefSeq" id="WP_182836847.1">
    <property type="nucleotide sequence ID" value="NZ_BAAABQ010000001.1"/>
</dbReference>
<dbReference type="InterPro" id="IPR038656">
    <property type="entry name" value="Peptidase_G1_sf"/>
</dbReference>
<accession>A0ABR6BCQ8</accession>
<dbReference type="CDD" id="cd13426">
    <property type="entry name" value="Peptidase_G1"/>
    <property type="match status" value="1"/>
</dbReference>
<reference evidence="2 3" key="1">
    <citation type="submission" date="2020-08" db="EMBL/GenBank/DDBJ databases">
        <title>Genomic Encyclopedia of Archaeal and Bacterial Type Strains, Phase II (KMG-II): from individual species to whole genera.</title>
        <authorList>
            <person name="Goeker M."/>
        </authorList>
    </citation>
    <scope>NUCLEOTIDE SEQUENCE [LARGE SCALE GENOMIC DNA]</scope>
    <source>
        <strain evidence="2 3">DSM 43850</strain>
    </source>
</reference>
<protein>
    <recommendedName>
        <fullName evidence="4">Peptidase A4 family protein</fullName>
    </recommendedName>
</protein>
<dbReference type="Proteomes" id="UP000517916">
    <property type="component" value="Unassembled WGS sequence"/>
</dbReference>
<evidence type="ECO:0000313" key="3">
    <source>
        <dbReference type="Proteomes" id="UP000517916"/>
    </source>
</evidence>
<dbReference type="Pfam" id="PF01828">
    <property type="entry name" value="Peptidase_A4"/>
    <property type="match status" value="1"/>
</dbReference>
<feature type="signal peptide" evidence="1">
    <location>
        <begin position="1"/>
        <end position="19"/>
    </location>
</feature>
<dbReference type="InterPro" id="IPR000250">
    <property type="entry name" value="Peptidase_G1"/>
</dbReference>
<dbReference type="Gene3D" id="2.60.120.700">
    <property type="entry name" value="Peptidase G1"/>
    <property type="match status" value="1"/>
</dbReference>
<evidence type="ECO:0000313" key="2">
    <source>
        <dbReference type="EMBL" id="MBA8924585.1"/>
    </source>
</evidence>
<gene>
    <name evidence="2" type="ORF">BC739_001782</name>
</gene>
<dbReference type="PANTHER" id="PTHR37536:SF1">
    <property type="entry name" value="ASPERGILLOPEPSIN, PUTAITVE (AFU_ORTHOLOGUE AFUA_7G01200)"/>
    <property type="match status" value="1"/>
</dbReference>
<feature type="chain" id="PRO_5045124305" description="Peptidase A4 family protein" evidence="1">
    <location>
        <begin position="20"/>
        <end position="220"/>
    </location>
</feature>
<sequence>MAATLGSVALLVLASAAPAVDNGMWAGYVAYSGHYAQISAEWTEPEVTCAPGERSAASFWIGLDGYGTPDLEQLGTAVDCEAGRPRYSAWYEWFPAAATPLTEPVAPGDHFQALITVGEDRTFVMTLRNTTQRWEHAVSKRVPEAPLSSAEVVSEAPMVGTQLPLADFGQVGFAGISVNHAPLDRVTHGRTEIQLGGGGPKTETTDLRYGTEFSTRWLGH</sequence>
<organism evidence="2 3">
    <name type="scientific">Kutzneria viridogrisea</name>
    <dbReference type="NCBI Taxonomy" id="47990"/>
    <lineage>
        <taxon>Bacteria</taxon>
        <taxon>Bacillati</taxon>
        <taxon>Actinomycetota</taxon>
        <taxon>Actinomycetes</taxon>
        <taxon>Pseudonocardiales</taxon>
        <taxon>Pseudonocardiaceae</taxon>
        <taxon>Kutzneria</taxon>
    </lineage>
</organism>
<dbReference type="InterPro" id="IPR013320">
    <property type="entry name" value="ConA-like_dom_sf"/>
</dbReference>
<evidence type="ECO:0008006" key="4">
    <source>
        <dbReference type="Google" id="ProtNLM"/>
    </source>
</evidence>
<keyword evidence="1" id="KW-0732">Signal</keyword>
<dbReference type="EMBL" id="JACJID010000001">
    <property type="protein sequence ID" value="MBA8924585.1"/>
    <property type="molecule type" value="Genomic_DNA"/>
</dbReference>
<dbReference type="SUPFAM" id="SSF49899">
    <property type="entry name" value="Concanavalin A-like lectins/glucanases"/>
    <property type="match status" value="1"/>
</dbReference>